<dbReference type="Proteomes" id="UP001596524">
    <property type="component" value="Unassembled WGS sequence"/>
</dbReference>
<dbReference type="EMBL" id="JBHTCH010000004">
    <property type="protein sequence ID" value="MFC7359738.1"/>
    <property type="molecule type" value="Genomic_DNA"/>
</dbReference>
<comment type="caution">
    <text evidence="2">The sequence shown here is derived from an EMBL/GenBank/DDBJ whole genome shotgun (WGS) entry which is preliminary data.</text>
</comment>
<dbReference type="InterPro" id="IPR023833">
    <property type="entry name" value="Signal_pept_SipW-depend-type"/>
</dbReference>
<sequence length="189" mass="18543">MHKNTKAACAATAAAVLLLGGASTMASWNDSKTIAGGAIKSGSLSLTQETGQTCTAWTLDGAGGGGAFVPGTTLVVPGDVITRTCTYTVNATGEHLAATVGLASPSFDETNDLVSALTADADYTIDADPLEDPAAATIADGAAITSANDGDVLSAAVSVTFSSATAGTTAQEMTATLDALTVSLTQTHA</sequence>
<dbReference type="InterPro" id="IPR024006">
    <property type="entry name" value="Alt_signal_exp_actinobact"/>
</dbReference>
<dbReference type="NCBIfam" id="TIGR04088">
    <property type="entry name" value="cognate_SipW"/>
    <property type="match status" value="1"/>
</dbReference>
<gene>
    <name evidence="2" type="ORF">ACFQO6_05600</name>
</gene>
<dbReference type="RefSeq" id="WP_255889854.1">
    <property type="nucleotide sequence ID" value="NZ_JAFMZM010000002.1"/>
</dbReference>
<accession>A0ABW2N0U9</accession>
<proteinExistence type="predicted"/>
<evidence type="ECO:0000313" key="2">
    <source>
        <dbReference type="EMBL" id="MFC7359738.1"/>
    </source>
</evidence>
<organism evidence="2 3">
    <name type="scientific">Nocardioides astragali</name>
    <dbReference type="NCBI Taxonomy" id="1776736"/>
    <lineage>
        <taxon>Bacteria</taxon>
        <taxon>Bacillati</taxon>
        <taxon>Actinomycetota</taxon>
        <taxon>Actinomycetes</taxon>
        <taxon>Propionibacteriales</taxon>
        <taxon>Nocardioidaceae</taxon>
        <taxon>Nocardioides</taxon>
    </lineage>
</organism>
<keyword evidence="1" id="KW-0732">Signal</keyword>
<protein>
    <submittedName>
        <fullName evidence="2">Alternate-type signal peptide domain-containing protein</fullName>
    </submittedName>
</protein>
<feature type="chain" id="PRO_5046793181" evidence="1">
    <location>
        <begin position="27"/>
        <end position="189"/>
    </location>
</feature>
<name>A0ABW2N0U9_9ACTN</name>
<evidence type="ECO:0000313" key="3">
    <source>
        <dbReference type="Proteomes" id="UP001596524"/>
    </source>
</evidence>
<evidence type="ECO:0000256" key="1">
    <source>
        <dbReference type="SAM" id="SignalP"/>
    </source>
</evidence>
<reference evidence="3" key="1">
    <citation type="journal article" date="2019" name="Int. J. Syst. Evol. Microbiol.">
        <title>The Global Catalogue of Microorganisms (GCM) 10K type strain sequencing project: providing services to taxonomists for standard genome sequencing and annotation.</title>
        <authorList>
            <consortium name="The Broad Institute Genomics Platform"/>
            <consortium name="The Broad Institute Genome Sequencing Center for Infectious Disease"/>
            <person name="Wu L."/>
            <person name="Ma J."/>
        </authorList>
    </citation>
    <scope>NUCLEOTIDE SEQUENCE [LARGE SCALE GENOMIC DNA]</scope>
    <source>
        <strain evidence="3">FCH27</strain>
    </source>
</reference>
<dbReference type="NCBIfam" id="TIGR04089">
    <property type="entry name" value="exp_by_SipW_III"/>
    <property type="match status" value="1"/>
</dbReference>
<keyword evidence="3" id="KW-1185">Reference proteome</keyword>
<feature type="signal peptide" evidence="1">
    <location>
        <begin position="1"/>
        <end position="26"/>
    </location>
</feature>